<dbReference type="Proteomes" id="UP000196710">
    <property type="component" value="Chromosome"/>
</dbReference>
<dbReference type="InterPro" id="IPR045633">
    <property type="entry name" value="DUF6414"/>
</dbReference>
<dbReference type="AlphaFoldDB" id="A0A1Z2XWG0"/>
<dbReference type="Proteomes" id="UP000596035">
    <property type="component" value="Chromosome"/>
</dbReference>
<reference evidence="1" key="1">
    <citation type="journal article" date="2017" name="Genome Announc.">
        <title>High-Quality Whole-Genome Sequences of the Oligo-Mouse-Microbiota Bacterial Community.</title>
        <authorList>
            <person name="Garzetti D."/>
            <person name="Brugiroux S."/>
            <person name="Bunk B."/>
            <person name="Pukall R."/>
            <person name="McCoy K.D."/>
            <person name="Macpherson A.J."/>
            <person name="Stecher B."/>
        </authorList>
    </citation>
    <scope>NUCLEOTIDE SEQUENCE</scope>
    <source>
        <strain evidence="1">KB18</strain>
    </source>
</reference>
<name>A0A1Z2XWG0_9FIRM</name>
<dbReference type="EMBL" id="CP065321">
    <property type="protein sequence ID" value="QQR32025.1"/>
    <property type="molecule type" value="Genomic_DNA"/>
</dbReference>
<keyword evidence="3" id="KW-1185">Reference proteome</keyword>
<dbReference type="KEGG" id="amur:ADH66_15910"/>
<evidence type="ECO:0000313" key="3">
    <source>
        <dbReference type="Proteomes" id="UP000196710"/>
    </source>
</evidence>
<reference evidence="3" key="2">
    <citation type="submission" date="2017-05" db="EMBL/GenBank/DDBJ databases">
        <title>Improved OligoMM genomes.</title>
        <authorList>
            <person name="Garzetti D."/>
        </authorList>
    </citation>
    <scope>NUCLEOTIDE SEQUENCE [LARGE SCALE GENOMIC DNA]</scope>
    <source>
        <strain evidence="3">KB18</strain>
    </source>
</reference>
<proteinExistence type="predicted"/>
<protein>
    <submittedName>
        <fullName evidence="2">Uncharacterized protein</fullName>
    </submittedName>
</protein>
<reference evidence="2 4" key="3">
    <citation type="submission" date="2020-11" db="EMBL/GenBank/DDBJ databases">
        <title>Closed and high quality bacterial genomes of the OMM12 community.</title>
        <authorList>
            <person name="Marbouty M."/>
            <person name="Lamy-Besnier Q."/>
            <person name="Debarbieux L."/>
            <person name="Koszul R."/>
        </authorList>
    </citation>
    <scope>NUCLEOTIDE SEQUENCE [LARGE SCALE GENOMIC DNA]</scope>
    <source>
        <strain evidence="2 4">KB18</strain>
    </source>
</reference>
<dbReference type="EMBL" id="CP021422">
    <property type="protein sequence ID" value="ASB42798.1"/>
    <property type="molecule type" value="Genomic_DNA"/>
</dbReference>
<evidence type="ECO:0000313" key="4">
    <source>
        <dbReference type="Proteomes" id="UP000596035"/>
    </source>
</evidence>
<dbReference type="Pfam" id="PF19952">
    <property type="entry name" value="DUF6414"/>
    <property type="match status" value="1"/>
</dbReference>
<sequence length="95" mass="10818">MLPYRRMMLSSDGYLIPLDDRHFRIAPDSMGFRYGGEITCFGMVTNIIGADTDPCDNKNIFATLQFQVNELLRNLLPTQSENLCVLHPIAIYYGN</sequence>
<evidence type="ECO:0000313" key="2">
    <source>
        <dbReference type="EMBL" id="QQR32025.1"/>
    </source>
</evidence>
<organism evidence="2 4">
    <name type="scientific">Acutalibacter muris</name>
    <dbReference type="NCBI Taxonomy" id="1796620"/>
    <lineage>
        <taxon>Bacteria</taxon>
        <taxon>Bacillati</taxon>
        <taxon>Bacillota</taxon>
        <taxon>Clostridia</taxon>
        <taxon>Eubacteriales</taxon>
        <taxon>Acutalibacteraceae</taxon>
        <taxon>Acutalibacter</taxon>
    </lineage>
</organism>
<evidence type="ECO:0000313" key="1">
    <source>
        <dbReference type="EMBL" id="ASB42798.1"/>
    </source>
</evidence>
<gene>
    <name evidence="1" type="ORF">ADH66_15910</name>
    <name evidence="2" type="ORF">I5Q82_06285</name>
</gene>
<accession>A0A1Z2XWG0</accession>